<evidence type="ECO:0008006" key="3">
    <source>
        <dbReference type="Google" id="ProtNLM"/>
    </source>
</evidence>
<reference evidence="2" key="1">
    <citation type="journal article" date="2019" name="Int. J. Syst. Evol. Microbiol.">
        <title>The Global Catalogue of Microorganisms (GCM) 10K type strain sequencing project: providing services to taxonomists for standard genome sequencing and annotation.</title>
        <authorList>
            <consortium name="The Broad Institute Genomics Platform"/>
            <consortium name="The Broad Institute Genome Sequencing Center for Infectious Disease"/>
            <person name="Wu L."/>
            <person name="Ma J."/>
        </authorList>
    </citation>
    <scope>NUCLEOTIDE SEQUENCE [LARGE SCALE GENOMIC DNA]</scope>
    <source>
        <strain evidence="2">JCM 17017</strain>
    </source>
</reference>
<protein>
    <recommendedName>
        <fullName evidence="3">WXG100 family type VII secretion target</fullName>
    </recommendedName>
</protein>
<sequence>MVLKLDETQTQHLRTLLSDAKDQGEQLCSSIHSDYAGVVGASWLGGASTAALGKQDEMLNFWKSQLAPILDNLVNGILSTTNLLTNQDQDSQNVINAIAPGSGGMNFGRLGGTASA</sequence>
<dbReference type="SUPFAM" id="SSF140453">
    <property type="entry name" value="EsxAB dimer-like"/>
    <property type="match status" value="1"/>
</dbReference>
<proteinExistence type="predicted"/>
<evidence type="ECO:0000313" key="2">
    <source>
        <dbReference type="Proteomes" id="UP001501624"/>
    </source>
</evidence>
<evidence type="ECO:0000313" key="1">
    <source>
        <dbReference type="EMBL" id="GAA3842027.1"/>
    </source>
</evidence>
<keyword evidence="2" id="KW-1185">Reference proteome</keyword>
<organism evidence="1 2">
    <name type="scientific">Amycolatopsis tucumanensis</name>
    <dbReference type="NCBI Taxonomy" id="401106"/>
    <lineage>
        <taxon>Bacteria</taxon>
        <taxon>Bacillati</taxon>
        <taxon>Actinomycetota</taxon>
        <taxon>Actinomycetes</taxon>
        <taxon>Pseudonocardiales</taxon>
        <taxon>Pseudonocardiaceae</taxon>
        <taxon>Amycolatopsis</taxon>
    </lineage>
</organism>
<dbReference type="Proteomes" id="UP001501624">
    <property type="component" value="Unassembled WGS sequence"/>
</dbReference>
<comment type="caution">
    <text evidence="1">The sequence shown here is derived from an EMBL/GenBank/DDBJ whole genome shotgun (WGS) entry which is preliminary data.</text>
</comment>
<dbReference type="RefSeq" id="WP_020416780.1">
    <property type="nucleotide sequence ID" value="NZ_BAABCM010000013.1"/>
</dbReference>
<gene>
    <name evidence="1" type="ORF">GCM10022380_70240</name>
</gene>
<dbReference type="InterPro" id="IPR036689">
    <property type="entry name" value="ESAT-6-like_sf"/>
</dbReference>
<name>A0ABP7JDE1_9PSEU</name>
<dbReference type="EMBL" id="BAABCM010000013">
    <property type="protein sequence ID" value="GAA3842027.1"/>
    <property type="molecule type" value="Genomic_DNA"/>
</dbReference>
<accession>A0ABP7JDE1</accession>